<dbReference type="EMBL" id="FNZA01000003">
    <property type="protein sequence ID" value="SEJ01811.1"/>
    <property type="molecule type" value="Genomic_DNA"/>
</dbReference>
<keyword evidence="4" id="KW-1185">Reference proteome</keyword>
<dbReference type="InterPro" id="IPR004555">
    <property type="entry name" value="G6PDH_assembly_OpcA"/>
</dbReference>
<evidence type="ECO:0000256" key="1">
    <source>
        <dbReference type="SAM" id="MobiDB-lite"/>
    </source>
</evidence>
<proteinExistence type="predicted"/>
<evidence type="ECO:0000259" key="2">
    <source>
        <dbReference type="Pfam" id="PF20171"/>
    </source>
</evidence>
<feature type="domain" description="Glucose-6-phosphate dehydrogenase assembly protein OpcA C-terminal" evidence="2">
    <location>
        <begin position="183"/>
        <end position="329"/>
    </location>
</feature>
<dbReference type="PANTHER" id="PTHR38658:SF1">
    <property type="entry name" value="OXPP CYCLE PROTEIN OPCA-RELATED"/>
    <property type="match status" value="1"/>
</dbReference>
<dbReference type="PANTHER" id="PTHR38658">
    <property type="entry name" value="OXPP CYCLE PROTEIN OPCA-RELATED"/>
    <property type="match status" value="1"/>
</dbReference>
<reference evidence="4" key="1">
    <citation type="submission" date="2016-10" db="EMBL/GenBank/DDBJ databases">
        <authorList>
            <person name="Varghese N."/>
            <person name="Submissions S."/>
        </authorList>
    </citation>
    <scope>NUCLEOTIDE SEQUENCE [LARGE SCALE GENOMIC DNA]</scope>
    <source>
        <strain evidence="4">CGMCC 1.10218</strain>
    </source>
</reference>
<name>A0A1H6VB68_9DEIO</name>
<dbReference type="InterPro" id="IPR046802">
    <property type="entry name" value="OpcA_G6PD_C"/>
</dbReference>
<evidence type="ECO:0000313" key="4">
    <source>
        <dbReference type="Proteomes" id="UP000199223"/>
    </source>
</evidence>
<sequence>MEKAAGSVKRAAGSPRISDQPPARAASPQVLGPVETSVRRAQATLDELWAQTAVETRAYTGNIVALTVRRHLDRVLEALGGLEGRYAGRQIIGVMDGDGDLKVQASLVPQTGGLYIERLILEAGAEQLQGAILPLLRPATVNHVWWGSDSRPTGVLLSELTEIADQVIVDSLTFDIPPARHYALADLGWSRSASWREALAQIFDSPDAARQLGRVTGLTVRYSGSNDLPARLYAGFIASCLGWKDLRGLELRPSRCGRENGDLCGAELRGEGVSFTLEAERGADVARVTARWDDTERTMEINVPPMSLAAGLARVMARPERGGVFERAWALAKATLRK</sequence>
<organism evidence="3 4">
    <name type="scientific">Deinococcus reticulitermitis</name>
    <dbReference type="NCBI Taxonomy" id="856736"/>
    <lineage>
        <taxon>Bacteria</taxon>
        <taxon>Thermotogati</taxon>
        <taxon>Deinococcota</taxon>
        <taxon>Deinococci</taxon>
        <taxon>Deinococcales</taxon>
        <taxon>Deinococcaceae</taxon>
        <taxon>Deinococcus</taxon>
    </lineage>
</organism>
<accession>A0A1H6VB68</accession>
<protein>
    <submittedName>
        <fullName evidence="3">Glucose-6-phosphate dehydrogenase assembly protein OpcA, contains a peptidoglycan-binding domain</fullName>
    </submittedName>
</protein>
<evidence type="ECO:0000313" key="3">
    <source>
        <dbReference type="EMBL" id="SEJ01811.1"/>
    </source>
</evidence>
<dbReference type="Pfam" id="PF20171">
    <property type="entry name" value="OpcA_G6PD_C"/>
    <property type="match status" value="1"/>
</dbReference>
<gene>
    <name evidence="3" type="ORF">SAMN04488058_103110</name>
</gene>
<dbReference type="AlphaFoldDB" id="A0A1H6VB68"/>
<feature type="region of interest" description="Disordered" evidence="1">
    <location>
        <begin position="1"/>
        <end position="33"/>
    </location>
</feature>
<dbReference type="Proteomes" id="UP000199223">
    <property type="component" value="Unassembled WGS sequence"/>
</dbReference>
<dbReference type="STRING" id="856736.SAMN04488058_103110"/>